<dbReference type="RefSeq" id="WP_180313829.1">
    <property type="nucleotide sequence ID" value="NZ_JAJTZG010000098.1"/>
</dbReference>
<dbReference type="Proteomes" id="UP001187425">
    <property type="component" value="Unassembled WGS sequence"/>
</dbReference>
<proteinExistence type="predicted"/>
<dbReference type="InterPro" id="IPR046025">
    <property type="entry name" value="DUF5983"/>
</dbReference>
<dbReference type="EMBL" id="LR828257">
    <property type="protein sequence ID" value="CAD0359058.1"/>
    <property type="molecule type" value="Genomic_DNA"/>
</dbReference>
<evidence type="ECO:0000313" key="3">
    <source>
        <dbReference type="EMBL" id="MDV7249059.1"/>
    </source>
</evidence>
<dbReference type="AlphaFoldDB" id="A0A6V7F6E3"/>
<organism evidence="2 4">
    <name type="scientific">Xanthomonas hortorum pv. vitians</name>
    <dbReference type="NCBI Taxonomy" id="83224"/>
    <lineage>
        <taxon>Bacteria</taxon>
        <taxon>Pseudomonadati</taxon>
        <taxon>Pseudomonadota</taxon>
        <taxon>Gammaproteobacteria</taxon>
        <taxon>Lysobacterales</taxon>
        <taxon>Lysobacteraceae</taxon>
        <taxon>Xanthomonas</taxon>
    </lineage>
</organism>
<reference evidence="2 4" key="1">
    <citation type="submission" date="2020-07" db="EMBL/GenBank/DDBJ databases">
        <authorList>
            <person name="Pothier F. J."/>
        </authorList>
    </citation>
    <scope>NUCLEOTIDE SEQUENCE [LARGE SCALE GENOMIC DNA]</scope>
    <source>
        <strain evidence="2 4">CFBP 498</strain>
    </source>
</reference>
<evidence type="ECO:0000313" key="2">
    <source>
        <dbReference type="EMBL" id="CAD0359058.1"/>
    </source>
</evidence>
<reference evidence="3 5" key="2">
    <citation type="submission" date="2023-10" db="EMBL/GenBank/DDBJ databases">
        <title>A new tool for lettuce pathogen research.</title>
        <authorList>
            <person name="Horton K.N."/>
            <person name="Cseke L.J."/>
            <person name="Badiwe M."/>
            <person name="Tesfaye D."/>
            <person name="Klein A."/>
            <person name="Su J."/>
            <person name="Potnis N."/>
            <person name="Gassmann W."/>
        </authorList>
    </citation>
    <scope>NUCLEOTIDE SEQUENCE [LARGE SCALE GENOMIC DNA]</scope>
    <source>
        <strain evidence="3 5">JSKH1901</strain>
    </source>
</reference>
<gene>
    <name evidence="2" type="ORF">CFBP498_43170</name>
    <name evidence="3" type="ORF">R4K57_11690</name>
</gene>
<feature type="domain" description="DUF5983" evidence="1">
    <location>
        <begin position="127"/>
        <end position="234"/>
    </location>
</feature>
<evidence type="ECO:0000313" key="5">
    <source>
        <dbReference type="Proteomes" id="UP001187425"/>
    </source>
</evidence>
<evidence type="ECO:0000259" key="1">
    <source>
        <dbReference type="Pfam" id="PF19419"/>
    </source>
</evidence>
<accession>A0A6V7F6E3</accession>
<dbReference type="EMBL" id="LR828257">
    <property type="protein sequence ID" value="CAD0359065.1"/>
    <property type="molecule type" value="Genomic_DNA"/>
</dbReference>
<dbReference type="Proteomes" id="UP000515406">
    <property type="component" value="Chromosome"/>
</dbReference>
<protein>
    <submittedName>
        <fullName evidence="3">ABC transporter substrate-binding protein</fullName>
    </submittedName>
</protein>
<name>A0A6V7F6E3_9XANT</name>
<dbReference type="EMBL" id="JAWMQI010000038">
    <property type="protein sequence ID" value="MDV7249059.1"/>
    <property type="molecule type" value="Genomic_DNA"/>
</dbReference>
<evidence type="ECO:0000313" key="4">
    <source>
        <dbReference type="Proteomes" id="UP000515406"/>
    </source>
</evidence>
<sequence length="237" mass="26300">MSQLSNPFIRGYQNLSIGRTLAISTDDDQALIYRTLHESQIRLHDQSVVCHRCIFNDDHALVIDGQDIPNEIASGHSSSGIVRAVIYAVMCEEGGQPIHIGDTYSWADACAVIQRLKFETGHYSRAWEISKSHLTEEANQYLEELADSPTPLGLLFEVFRIPDGHCIGVKLVSTPWTDRNLELIDGRSSVELLQEQQSAGVPELLLEVLHLASRADTRFLVFDPDAPLLAGLPVIVD</sequence>
<dbReference type="Pfam" id="PF19419">
    <property type="entry name" value="DUF5983"/>
    <property type="match status" value="1"/>
</dbReference>
<keyword evidence="4" id="KW-1185">Reference proteome</keyword>